<comment type="caution">
    <text evidence="3">The sequence shown here is derived from an EMBL/GenBank/DDBJ whole genome shotgun (WGS) entry which is preliminary data.</text>
</comment>
<protein>
    <submittedName>
        <fullName evidence="3">Nucleotidyltransferase domain-containing protein</fullName>
        <ecNumber evidence="3">2.7.7.-</ecNumber>
    </submittedName>
</protein>
<reference evidence="4" key="1">
    <citation type="journal article" date="2024" name="Algal Res.">
        <title>Biochemical, toxicological and genomic investigation of a high-biomass producing Limnothrix strain isolated from Italian shallow drinking water reservoir.</title>
        <authorList>
            <person name="Simonazzi M."/>
            <person name="Shishido T.K."/>
            <person name="Delbaje E."/>
            <person name="Wahlsten M."/>
            <person name="Fewer D.P."/>
            <person name="Sivonen K."/>
            <person name="Pezzolesi L."/>
            <person name="Pistocchi R."/>
        </authorList>
    </citation>
    <scope>NUCLEOTIDE SEQUENCE [LARGE SCALE GENOMIC DNA]</scope>
    <source>
        <strain evidence="4">LRLZ20PSL1</strain>
    </source>
</reference>
<dbReference type="CDD" id="cd05403">
    <property type="entry name" value="NT_KNTase_like"/>
    <property type="match status" value="1"/>
</dbReference>
<keyword evidence="3" id="KW-0548">Nucleotidyltransferase</keyword>
<proteinExistence type="predicted"/>
<name>A0ABW7CE93_9CYAN</name>
<evidence type="ECO:0000256" key="1">
    <source>
        <dbReference type="SAM" id="MobiDB-lite"/>
    </source>
</evidence>
<dbReference type="InterPro" id="IPR052548">
    <property type="entry name" value="Type_VII_TA_antitoxin"/>
</dbReference>
<dbReference type="RefSeq" id="WP_393013322.1">
    <property type="nucleotide sequence ID" value="NZ_JAZAQF010000069.1"/>
</dbReference>
<evidence type="ECO:0000313" key="3">
    <source>
        <dbReference type="EMBL" id="MFG3818206.1"/>
    </source>
</evidence>
<dbReference type="PANTHER" id="PTHR33933:SF1">
    <property type="entry name" value="PROTEIN ADENYLYLTRANSFERASE MNTA-RELATED"/>
    <property type="match status" value="1"/>
</dbReference>
<dbReference type="InterPro" id="IPR002934">
    <property type="entry name" value="Polymerase_NTP_transf_dom"/>
</dbReference>
<keyword evidence="4" id="KW-1185">Reference proteome</keyword>
<dbReference type="EMBL" id="JAZAQF010000069">
    <property type="protein sequence ID" value="MFG3818206.1"/>
    <property type="molecule type" value="Genomic_DNA"/>
</dbReference>
<feature type="region of interest" description="Disordered" evidence="1">
    <location>
        <begin position="1"/>
        <end position="25"/>
    </location>
</feature>
<dbReference type="GO" id="GO:0016779">
    <property type="term" value="F:nucleotidyltransferase activity"/>
    <property type="evidence" value="ECO:0007669"/>
    <property type="project" value="UniProtKB-KW"/>
</dbReference>
<dbReference type="Pfam" id="PF01909">
    <property type="entry name" value="NTP_transf_2"/>
    <property type="match status" value="1"/>
</dbReference>
<dbReference type="EC" id="2.7.7.-" evidence="3"/>
<dbReference type="InterPro" id="IPR043519">
    <property type="entry name" value="NT_sf"/>
</dbReference>
<evidence type="ECO:0000313" key="4">
    <source>
        <dbReference type="Proteomes" id="UP001604335"/>
    </source>
</evidence>
<dbReference type="PANTHER" id="PTHR33933">
    <property type="entry name" value="NUCLEOTIDYLTRANSFERASE"/>
    <property type="match status" value="1"/>
</dbReference>
<keyword evidence="3" id="KW-0808">Transferase</keyword>
<accession>A0ABW7CE93</accession>
<evidence type="ECO:0000259" key="2">
    <source>
        <dbReference type="Pfam" id="PF01909"/>
    </source>
</evidence>
<dbReference type="Gene3D" id="3.30.460.10">
    <property type="entry name" value="Beta Polymerase, domain 2"/>
    <property type="match status" value="1"/>
</dbReference>
<gene>
    <name evidence="3" type="ORF">VPK24_11215</name>
</gene>
<dbReference type="SUPFAM" id="SSF81301">
    <property type="entry name" value="Nucleotidyltransferase"/>
    <property type="match status" value="1"/>
</dbReference>
<organism evidence="3 4">
    <name type="scientific">Limnothrix redekei LRLZ20PSL1</name>
    <dbReference type="NCBI Taxonomy" id="3112953"/>
    <lineage>
        <taxon>Bacteria</taxon>
        <taxon>Bacillati</taxon>
        <taxon>Cyanobacteriota</taxon>
        <taxon>Cyanophyceae</taxon>
        <taxon>Pseudanabaenales</taxon>
        <taxon>Pseudanabaenaceae</taxon>
        <taxon>Limnothrix</taxon>
    </lineage>
</organism>
<feature type="domain" description="Polymerase nucleotidyl transferase" evidence="2">
    <location>
        <begin position="42"/>
        <end position="88"/>
    </location>
</feature>
<dbReference type="Proteomes" id="UP001604335">
    <property type="component" value="Unassembled WGS sequence"/>
</dbReference>
<sequence>MTQSILVDTEDGGPVSEMPTQLISGNTSPTAAPIPVALAPLLRTLKSQLQTLWGDRLVHLILFGSQARGDARPDSDIDVAIVLKDFRDLGAELQLVGQPICDLCLQYDVVIAPIFLDESFFLNNNGMLMRNIRQEGLKLHSASS</sequence>